<keyword evidence="1" id="KW-0175">Coiled coil</keyword>
<gene>
    <name evidence="2" type="ORF">ELUCI_v1c02930</name>
</gene>
<feature type="coiled-coil region" evidence="1">
    <location>
        <begin position="79"/>
        <end position="141"/>
    </location>
</feature>
<dbReference type="EMBL" id="PHNE01000001">
    <property type="protein sequence ID" value="PPE06002.1"/>
    <property type="molecule type" value="Genomic_DNA"/>
</dbReference>
<keyword evidence="3" id="KW-1185">Reference proteome</keyword>
<evidence type="ECO:0000313" key="2">
    <source>
        <dbReference type="EMBL" id="PPE06002.1"/>
    </source>
</evidence>
<sequence>MSSKKWIIKWITIVDFKSKTVETDLELSKEQRSAITNVIIDWEDEEKISFRDKIKEPGKKVTKMLQVKRHTSPIGPPIEDDLREIIKDLKKEVSQLKQRVEFLEVENAQLKAENAQLRERVQLLEAQNAQLKAENAYLRTELTKYKIKYGEI</sequence>
<comment type="caution">
    <text evidence="2">The sequence shown here is derived from an EMBL/GenBank/DDBJ whole genome shotgun (WGS) entry which is preliminary data.</text>
</comment>
<proteinExistence type="predicted"/>
<dbReference type="AlphaFoldDB" id="A0A2S5RFL0"/>
<name>A0A2S5RFL0_9MOLU</name>
<dbReference type="Proteomes" id="UP000237865">
    <property type="component" value="Unassembled WGS sequence"/>
</dbReference>
<protein>
    <submittedName>
        <fullName evidence="2">Uncharacterized protein</fullName>
    </submittedName>
</protein>
<dbReference type="RefSeq" id="WP_104207573.1">
    <property type="nucleotide sequence ID" value="NZ_PHNE01000001.1"/>
</dbReference>
<reference evidence="2 3" key="1">
    <citation type="submission" date="2017-11" db="EMBL/GenBank/DDBJ databases">
        <title>Genome sequence of Entomoplasma lucivorax PIPN-2 (ATCC 49196).</title>
        <authorList>
            <person name="Lo W.-S."/>
            <person name="Gasparich G.E."/>
            <person name="Kuo C.-H."/>
        </authorList>
    </citation>
    <scope>NUCLEOTIDE SEQUENCE [LARGE SCALE GENOMIC DNA]</scope>
    <source>
        <strain evidence="2 3">PIPN-2</strain>
    </source>
</reference>
<organism evidence="2 3">
    <name type="scientific">Williamsoniiplasma lucivorax</name>
    <dbReference type="NCBI Taxonomy" id="209274"/>
    <lineage>
        <taxon>Bacteria</taxon>
        <taxon>Bacillati</taxon>
        <taxon>Mycoplasmatota</taxon>
        <taxon>Mollicutes</taxon>
        <taxon>Entomoplasmatales</taxon>
        <taxon>Williamsoniiplasma</taxon>
    </lineage>
</organism>
<dbReference type="Gene3D" id="1.20.5.1700">
    <property type="match status" value="1"/>
</dbReference>
<evidence type="ECO:0000256" key="1">
    <source>
        <dbReference type="SAM" id="Coils"/>
    </source>
</evidence>
<accession>A0A2S5RFL0</accession>
<evidence type="ECO:0000313" key="3">
    <source>
        <dbReference type="Proteomes" id="UP000237865"/>
    </source>
</evidence>